<dbReference type="HOGENOM" id="CLU_031555_0_2_1"/>
<comment type="caution">
    <text evidence="2">The sequence shown here is derived from an EMBL/GenBank/DDBJ whole genome shotgun (WGS) entry which is preliminary data.</text>
</comment>
<dbReference type="Gene3D" id="3.30.710.10">
    <property type="entry name" value="Potassium Channel Kv1.1, Chain A"/>
    <property type="match status" value="1"/>
</dbReference>
<dbReference type="InterPro" id="IPR011333">
    <property type="entry name" value="SKP1/BTB/POZ_sf"/>
</dbReference>
<accession>M1W6P6</accession>
<dbReference type="EMBL" id="CAGA01000023">
    <property type="protein sequence ID" value="CCE30615.1"/>
    <property type="molecule type" value="Genomic_DNA"/>
</dbReference>
<feature type="compositionally biased region" description="Polar residues" evidence="1">
    <location>
        <begin position="102"/>
        <end position="111"/>
    </location>
</feature>
<dbReference type="OrthoDB" id="4938946at2759"/>
<feature type="compositionally biased region" description="Basic and acidic residues" evidence="1">
    <location>
        <begin position="84"/>
        <end position="98"/>
    </location>
</feature>
<dbReference type="STRING" id="1111077.M1W6P6"/>
<reference evidence="2 3" key="1">
    <citation type="journal article" date="2013" name="PLoS Genet.">
        <title>Plant-symbiotic fungi as chemical engineers: Multi-genome analysis of the Clavicipitaceae reveals dynamics of alkaloid loci.</title>
        <authorList>
            <person name="Schardl C.L."/>
            <person name="Young C.A."/>
            <person name="Hesse U."/>
            <person name="Amyotte S.G."/>
            <person name="Andreeva K."/>
            <person name="Calie P.J."/>
            <person name="Fleetwood D.J."/>
            <person name="Haws D.C."/>
            <person name="Moore N."/>
            <person name="Oeser B."/>
            <person name="Panaccione D.G."/>
            <person name="Schweri K.K."/>
            <person name="Voisey C.R."/>
            <person name="Farman M.L."/>
            <person name="Jaromczyk J.W."/>
            <person name="Roe B.A."/>
            <person name="O'Sullivan D.M."/>
            <person name="Scott B."/>
            <person name="Tudzynski P."/>
            <person name="An Z."/>
            <person name="Arnaoudova E.G."/>
            <person name="Bullock C.T."/>
            <person name="Charlton N.D."/>
            <person name="Chen L."/>
            <person name="Cox M."/>
            <person name="Dinkins R.D."/>
            <person name="Florea S."/>
            <person name="Glenn A.E."/>
            <person name="Gordon A."/>
            <person name="Gueldener U."/>
            <person name="Harris D.R."/>
            <person name="Hollin W."/>
            <person name="Jaromczyk J."/>
            <person name="Johnson R.D."/>
            <person name="Khan A.K."/>
            <person name="Leistner E."/>
            <person name="Leuchtmann A."/>
            <person name="Li C."/>
            <person name="Liu J."/>
            <person name="Liu J."/>
            <person name="Liu M."/>
            <person name="Mace W."/>
            <person name="Machado C."/>
            <person name="Nagabhyru P."/>
            <person name="Pan J."/>
            <person name="Schmid J."/>
            <person name="Sugawara K."/>
            <person name="Steiner U."/>
            <person name="Takach J.E."/>
            <person name="Tanaka E."/>
            <person name="Webb J.S."/>
            <person name="Wilson E.V."/>
            <person name="Wiseman J.L."/>
            <person name="Yoshida R."/>
            <person name="Zeng Z."/>
        </authorList>
    </citation>
    <scope>NUCLEOTIDE SEQUENCE [LARGE SCALE GENOMIC DNA]</scope>
    <source>
        <strain evidence="2 3">20.1</strain>
    </source>
</reference>
<feature type="region of interest" description="Disordered" evidence="1">
    <location>
        <begin position="21"/>
        <end position="113"/>
    </location>
</feature>
<keyword evidence="3" id="KW-1185">Reference proteome</keyword>
<dbReference type="AlphaFoldDB" id="M1W6P6"/>
<evidence type="ECO:0000256" key="1">
    <source>
        <dbReference type="SAM" id="MobiDB-lite"/>
    </source>
</evidence>
<dbReference type="Proteomes" id="UP000016801">
    <property type="component" value="Unassembled WGS sequence"/>
</dbReference>
<evidence type="ECO:0000313" key="2">
    <source>
        <dbReference type="EMBL" id="CCE30615.1"/>
    </source>
</evidence>
<dbReference type="VEuPathDB" id="FungiDB:CPUR_04464"/>
<protein>
    <recommendedName>
        <fullName evidence="4">BTB domain-containing protein</fullName>
    </recommendedName>
</protein>
<feature type="compositionally biased region" description="Basic residues" evidence="1">
    <location>
        <begin position="40"/>
        <end position="51"/>
    </location>
</feature>
<name>M1W6P6_CLAP2</name>
<proteinExistence type="predicted"/>
<organism evidence="2 3">
    <name type="scientific">Claviceps purpurea (strain 20.1)</name>
    <name type="common">Ergot fungus</name>
    <name type="synonym">Sphacelia segetum</name>
    <dbReference type="NCBI Taxonomy" id="1111077"/>
    <lineage>
        <taxon>Eukaryota</taxon>
        <taxon>Fungi</taxon>
        <taxon>Dikarya</taxon>
        <taxon>Ascomycota</taxon>
        <taxon>Pezizomycotina</taxon>
        <taxon>Sordariomycetes</taxon>
        <taxon>Hypocreomycetidae</taxon>
        <taxon>Hypocreales</taxon>
        <taxon>Clavicipitaceae</taxon>
        <taxon>Claviceps</taxon>
    </lineage>
</organism>
<gene>
    <name evidence="2" type="ORF">CPUR_04464</name>
</gene>
<evidence type="ECO:0000313" key="3">
    <source>
        <dbReference type="Proteomes" id="UP000016801"/>
    </source>
</evidence>
<sequence>MAAMQNLRYDLDPQGDTILVLRRPNTNQPLWEPKDEVSKLKQKNRTRRRKLFGLDFMSDTEDESSHDEQAPEPISPSIDPNVPIERDMKSGSAEKDLDTDSQESPQENSDCQEVEFRLSSRHLALASPVFKAMLSGFWKESAPSSDQDNGSAKPWSPLQSGSNCQARYELTATEWVVEDFLLLMNIVHGHSGQVPYSVDLETLARMSVLVDYYQCQEVTQFVVGLWIDKLSGRLPSLPTQYGRECVAWIFVSWVFSRRNIFEKMTLLAIASCEGGLGKIYLPFPPMLLTVLEQKTDHYIDEIFSVVGKLCKDLWKGRRGCSVECTSMLLGSLMKVMDENELYRTCSAKQATRAVLSLKPGKWSTYDSKHLGASSHSCTLEKLLRPDIQRLWDGLKGLELDDYNGPEEKFCRRSYIDFKRLMDEK</sequence>
<dbReference type="eggNOG" id="ENOG502S8FX">
    <property type="taxonomic scope" value="Eukaryota"/>
</dbReference>
<evidence type="ECO:0008006" key="4">
    <source>
        <dbReference type="Google" id="ProtNLM"/>
    </source>
</evidence>